<dbReference type="SUPFAM" id="SSF55729">
    <property type="entry name" value="Acyl-CoA N-acyltransferases (Nat)"/>
    <property type="match status" value="1"/>
</dbReference>
<dbReference type="InterPro" id="IPR000182">
    <property type="entry name" value="GNAT_dom"/>
</dbReference>
<dbReference type="RefSeq" id="WP_065534767.1">
    <property type="nucleotide sequence ID" value="NZ_CP015406.2"/>
</dbReference>
<keyword evidence="1" id="KW-0808">Transferase</keyword>
<protein>
    <submittedName>
        <fullName evidence="5">GNAT family N-acetyltransferase</fullName>
    </submittedName>
</protein>
<gene>
    <name evidence="5" type="ORF">I5Q84_17990</name>
</gene>
<dbReference type="Gene3D" id="3.40.630.30">
    <property type="match status" value="1"/>
</dbReference>
<comment type="similarity">
    <text evidence="3">Belongs to the acetyltransferase family. RimJ subfamily.</text>
</comment>
<feature type="domain" description="N-acetyltransferase" evidence="4">
    <location>
        <begin position="3"/>
        <end position="164"/>
    </location>
</feature>
<dbReference type="CDD" id="cd04301">
    <property type="entry name" value="NAT_SF"/>
    <property type="match status" value="1"/>
</dbReference>
<dbReference type="InterPro" id="IPR016181">
    <property type="entry name" value="Acyl_CoA_acyltransferase"/>
</dbReference>
<dbReference type="EMBL" id="CP065315">
    <property type="protein sequence ID" value="QQR05793.1"/>
    <property type="molecule type" value="Genomic_DNA"/>
</dbReference>
<dbReference type="KEGG" id="fpla:A4U99_09790"/>
<dbReference type="PROSITE" id="PS51186">
    <property type="entry name" value="GNAT"/>
    <property type="match status" value="1"/>
</dbReference>
<name>A0AAX1KJ80_FLAPL</name>
<evidence type="ECO:0000256" key="1">
    <source>
        <dbReference type="ARBA" id="ARBA00022679"/>
    </source>
</evidence>
<reference evidence="5 6" key="1">
    <citation type="submission" date="2020-11" db="EMBL/GenBank/DDBJ databases">
        <title>Closed and high quality bacterial genomes of the OMM12 community.</title>
        <authorList>
            <person name="Marbouty M."/>
            <person name="Lamy-Besnier Q."/>
            <person name="Debarbieux L."/>
            <person name="Koszul R."/>
        </authorList>
    </citation>
    <scope>NUCLEOTIDE SEQUENCE [LARGE SCALE GENOMIC DNA]</scope>
    <source>
        <strain evidence="5 6">YL31</strain>
    </source>
</reference>
<dbReference type="AlphaFoldDB" id="A0AAX1KJ80"/>
<evidence type="ECO:0000256" key="2">
    <source>
        <dbReference type="ARBA" id="ARBA00023315"/>
    </source>
</evidence>
<dbReference type="GO" id="GO:0016747">
    <property type="term" value="F:acyltransferase activity, transferring groups other than amino-acyl groups"/>
    <property type="evidence" value="ECO:0007669"/>
    <property type="project" value="InterPro"/>
</dbReference>
<dbReference type="Proteomes" id="UP000595792">
    <property type="component" value="Chromosome"/>
</dbReference>
<evidence type="ECO:0000313" key="6">
    <source>
        <dbReference type="Proteomes" id="UP000595792"/>
    </source>
</evidence>
<evidence type="ECO:0000256" key="3">
    <source>
        <dbReference type="ARBA" id="ARBA00038502"/>
    </source>
</evidence>
<evidence type="ECO:0000313" key="5">
    <source>
        <dbReference type="EMBL" id="QQR05793.1"/>
    </source>
</evidence>
<organism evidence="5 6">
    <name type="scientific">Flavonifractor plautii</name>
    <name type="common">Fusobacterium plautii</name>
    <dbReference type="NCBI Taxonomy" id="292800"/>
    <lineage>
        <taxon>Bacteria</taxon>
        <taxon>Bacillati</taxon>
        <taxon>Bacillota</taxon>
        <taxon>Clostridia</taxon>
        <taxon>Eubacteriales</taxon>
        <taxon>Oscillospiraceae</taxon>
        <taxon>Flavonifractor</taxon>
    </lineage>
</organism>
<sequence>MNYTIRPIGPEDAEGAAALRRMPGVFENTLGLPSYRAADSEAFIAGLGPDDHNFVAVLDDGTVIGCAGLTVCSNPRMRHAGSVGLYVHTDYQNKGVGTALMETLLDLADHWLMLVRVELEVFADNERAIRLYEKLGFEKEGLLRMTTVRGGRYVDEYKMARIRPGMTAP</sequence>
<dbReference type="PANTHER" id="PTHR43792:SF8">
    <property type="entry name" value="[RIBOSOMAL PROTEIN US5]-ALANINE N-ACETYLTRANSFERASE"/>
    <property type="match status" value="1"/>
</dbReference>
<dbReference type="PANTHER" id="PTHR43792">
    <property type="entry name" value="GNAT FAMILY, PUTATIVE (AFU_ORTHOLOGUE AFUA_3G00765)-RELATED-RELATED"/>
    <property type="match status" value="1"/>
</dbReference>
<accession>A0AAX1KJ80</accession>
<keyword evidence="2" id="KW-0012">Acyltransferase</keyword>
<dbReference type="InterPro" id="IPR051531">
    <property type="entry name" value="N-acetyltransferase"/>
</dbReference>
<evidence type="ECO:0000259" key="4">
    <source>
        <dbReference type="PROSITE" id="PS51186"/>
    </source>
</evidence>
<dbReference type="Pfam" id="PF00583">
    <property type="entry name" value="Acetyltransf_1"/>
    <property type="match status" value="1"/>
</dbReference>
<proteinExistence type="inferred from homology"/>